<dbReference type="EMBL" id="SLWM01000004">
    <property type="protein sequence ID" value="TCO25806.1"/>
    <property type="molecule type" value="Genomic_DNA"/>
</dbReference>
<sequence length="343" mass="36618">MIFRRSTFTSTIADLETGVRARDTDAAGRAFDQLQKTFAKAGPDEIGAGAPRLAALLPEVPLGPRSMLAVIIGACVERGADPAGCAPAVLREVGAVLSEIRAFVDQWVSTGGGELPVVDQQGPSDEVVARVGASAALAWWTLQQWEMAAVAMLNDQNVRTALSDRDELLTDALSLYEATQGDLKCLTYALLVLDDEPLVALHRETRTGYLLRMSGLGDNFQLHTLLAGELVGGGQVPGDAPSAQAVAACRDVPGFIQTTGAFNLVTADGTWIWNEGTPSDITPVRDTRLVVLDKPPYSRGWDAGRFFPGMRGSLTLERVLPPEETESWFADVSPAKDFHGTTA</sequence>
<dbReference type="Proteomes" id="UP000295818">
    <property type="component" value="Unassembled WGS sequence"/>
</dbReference>
<keyword evidence="2" id="KW-1185">Reference proteome</keyword>
<reference evidence="1 2" key="1">
    <citation type="journal article" date="2015" name="Stand. Genomic Sci.">
        <title>Genomic Encyclopedia of Bacterial and Archaeal Type Strains, Phase III: the genomes of soil and plant-associated and newly described type strains.</title>
        <authorList>
            <person name="Whitman W.B."/>
            <person name="Woyke T."/>
            <person name="Klenk H.P."/>
            <person name="Zhou Y."/>
            <person name="Lilburn T.G."/>
            <person name="Beck B.J."/>
            <person name="De Vos P."/>
            <person name="Vandamme P."/>
            <person name="Eisen J.A."/>
            <person name="Garrity G."/>
            <person name="Hugenholtz P."/>
            <person name="Kyrpides N.C."/>
        </authorList>
    </citation>
    <scope>NUCLEOTIDE SEQUENCE [LARGE SCALE GENOMIC DNA]</scope>
    <source>
        <strain evidence="1 2">VKM Ac-2538</strain>
    </source>
</reference>
<comment type="caution">
    <text evidence="1">The sequence shown here is derived from an EMBL/GenBank/DDBJ whole genome shotgun (WGS) entry which is preliminary data.</text>
</comment>
<proteinExistence type="predicted"/>
<organism evidence="1 2">
    <name type="scientific">Kribbella orskensis</name>
    <dbReference type="NCBI Taxonomy" id="2512216"/>
    <lineage>
        <taxon>Bacteria</taxon>
        <taxon>Bacillati</taxon>
        <taxon>Actinomycetota</taxon>
        <taxon>Actinomycetes</taxon>
        <taxon>Propionibacteriales</taxon>
        <taxon>Kribbellaceae</taxon>
        <taxon>Kribbella</taxon>
    </lineage>
</organism>
<evidence type="ECO:0000313" key="2">
    <source>
        <dbReference type="Proteomes" id="UP000295818"/>
    </source>
</evidence>
<protein>
    <submittedName>
        <fullName evidence="1">Uncharacterized protein</fullName>
    </submittedName>
</protein>
<accession>A0ABY2BPY7</accession>
<evidence type="ECO:0000313" key="1">
    <source>
        <dbReference type="EMBL" id="TCO25806.1"/>
    </source>
</evidence>
<gene>
    <name evidence="1" type="ORF">EV644_104310</name>
</gene>
<dbReference type="RefSeq" id="WP_132188645.1">
    <property type="nucleotide sequence ID" value="NZ_SLWM01000004.1"/>
</dbReference>
<name>A0ABY2BPY7_9ACTN</name>